<dbReference type="Pfam" id="PF21780">
    <property type="entry name" value="DUF6875"/>
    <property type="match status" value="1"/>
</dbReference>
<evidence type="ECO:0000259" key="2">
    <source>
        <dbReference type="Pfam" id="PF21780"/>
    </source>
</evidence>
<reference evidence="3 4" key="1">
    <citation type="journal article" date="2019" name="Int. J. Syst. Evol. Microbiol.">
        <title>The Global Catalogue of Microorganisms (GCM) 10K type strain sequencing project: providing services to taxonomists for standard genome sequencing and annotation.</title>
        <authorList>
            <consortium name="The Broad Institute Genomics Platform"/>
            <consortium name="The Broad Institute Genome Sequencing Center for Infectious Disease"/>
            <person name="Wu L."/>
            <person name="Ma J."/>
        </authorList>
    </citation>
    <scope>NUCLEOTIDE SEQUENCE [LARGE SCALE GENOMIC DNA]</scope>
    <source>
        <strain evidence="3 4">JCM 10649</strain>
    </source>
</reference>
<comment type="caution">
    <text evidence="3">The sequence shown here is derived from an EMBL/GenBank/DDBJ whole genome shotgun (WGS) entry which is preliminary data.</text>
</comment>
<feature type="region of interest" description="Disordered" evidence="1">
    <location>
        <begin position="215"/>
        <end position="243"/>
    </location>
</feature>
<proteinExistence type="predicted"/>
<protein>
    <recommendedName>
        <fullName evidence="2">DUF6875 domain-containing protein</fullName>
    </recommendedName>
</protein>
<accession>A0ABN0ZH95</accession>
<dbReference type="InterPro" id="IPR049240">
    <property type="entry name" value="DUF6875"/>
</dbReference>
<dbReference type="EMBL" id="BAAAHB010000004">
    <property type="protein sequence ID" value="GAA0447287.1"/>
    <property type="molecule type" value="Genomic_DNA"/>
</dbReference>
<dbReference type="Proteomes" id="UP001499895">
    <property type="component" value="Unassembled WGS sequence"/>
</dbReference>
<keyword evidence="4" id="KW-1185">Reference proteome</keyword>
<organism evidence="3 4">
    <name type="scientific">Streptomyces stramineus</name>
    <dbReference type="NCBI Taxonomy" id="173861"/>
    <lineage>
        <taxon>Bacteria</taxon>
        <taxon>Bacillati</taxon>
        <taxon>Actinomycetota</taxon>
        <taxon>Actinomycetes</taxon>
        <taxon>Kitasatosporales</taxon>
        <taxon>Streptomycetaceae</taxon>
        <taxon>Streptomyces</taxon>
    </lineage>
</organism>
<sequence length="243" mass="26433">MSHGTGQNDHAHPTHGTRARGPSSRPSPSSLIRLYDQRAAAAHSGLRPVHDWVDDHVARPHPDLGRRGAVCPFVPLAQRLDLIRFALAEPPVADEAGLTAAVAALKEQWLAMEPRSGPHTVDKTIVLVLAGVPAETVVRVHDRCKPGFVADGMMLGEFFPGHPGPGLHNPDFRPLHCDVPLLVARSMVGNDLPFLAEERYPAARRARFVASFLEHQPSASPEARERARRELARARTELGQPPG</sequence>
<evidence type="ECO:0000313" key="3">
    <source>
        <dbReference type="EMBL" id="GAA0447287.1"/>
    </source>
</evidence>
<feature type="region of interest" description="Disordered" evidence="1">
    <location>
        <begin position="1"/>
        <end position="30"/>
    </location>
</feature>
<evidence type="ECO:0000313" key="4">
    <source>
        <dbReference type="Proteomes" id="UP001499895"/>
    </source>
</evidence>
<gene>
    <name evidence="3" type="ORF">GCM10009544_07620</name>
</gene>
<evidence type="ECO:0000256" key="1">
    <source>
        <dbReference type="SAM" id="MobiDB-lite"/>
    </source>
</evidence>
<feature type="compositionally biased region" description="Basic and acidic residues" evidence="1">
    <location>
        <begin position="222"/>
        <end position="236"/>
    </location>
</feature>
<dbReference type="RefSeq" id="WP_344085477.1">
    <property type="nucleotide sequence ID" value="NZ_BAAAHB010000004.1"/>
</dbReference>
<name>A0ABN0ZH95_9ACTN</name>
<feature type="domain" description="DUF6875" evidence="2">
    <location>
        <begin position="47"/>
        <end position="204"/>
    </location>
</feature>